<dbReference type="EMBL" id="BIFR01000001">
    <property type="protein sequence ID" value="GCE10885.1"/>
    <property type="molecule type" value="Genomic_DNA"/>
</dbReference>
<evidence type="ECO:0000313" key="10">
    <source>
        <dbReference type="EMBL" id="GCE10885.1"/>
    </source>
</evidence>
<evidence type="ECO:0000313" key="11">
    <source>
        <dbReference type="Proteomes" id="UP000287352"/>
    </source>
</evidence>
<feature type="compositionally biased region" description="Basic and acidic residues" evidence="9">
    <location>
        <begin position="34"/>
        <end position="57"/>
    </location>
</feature>
<evidence type="ECO:0000256" key="1">
    <source>
        <dbReference type="ARBA" id="ARBA00004370"/>
    </source>
</evidence>
<organism evidence="10 11">
    <name type="scientific">Tengunoibacter tsumagoiensis</name>
    <dbReference type="NCBI Taxonomy" id="2014871"/>
    <lineage>
        <taxon>Bacteria</taxon>
        <taxon>Bacillati</taxon>
        <taxon>Chloroflexota</taxon>
        <taxon>Ktedonobacteria</taxon>
        <taxon>Ktedonobacterales</taxon>
        <taxon>Dictyobacteraceae</taxon>
        <taxon>Tengunoibacter</taxon>
    </lineage>
</organism>
<comment type="caution">
    <text evidence="10">The sequence shown here is derived from an EMBL/GenBank/DDBJ whole genome shotgun (WGS) entry which is preliminary data.</text>
</comment>
<comment type="function">
    <text evidence="8">Essential subunit of the Sec protein translocation channel SecYEG. Clamps together the 2 halves of SecY. May contact the channel plug during translocation.</text>
</comment>
<dbReference type="GO" id="GO:0008320">
    <property type="term" value="F:protein transmembrane transporter activity"/>
    <property type="evidence" value="ECO:0007669"/>
    <property type="project" value="UniProtKB-UniRule"/>
</dbReference>
<dbReference type="NCBIfam" id="TIGR00964">
    <property type="entry name" value="secE_bact"/>
    <property type="match status" value="1"/>
</dbReference>
<comment type="subunit">
    <text evidence="8">Component of the Sec protein translocase complex. Heterotrimer consisting of SecY, SecE and SecG subunits. The heterotrimers can form oligomers, although 1 heterotrimer is thought to be able to translocate proteins. Interacts with the ribosome. Interacts with SecDF, and other proteins may be involved. Interacts with SecA.</text>
</comment>
<dbReference type="OrthoDB" id="163325at2"/>
<dbReference type="GO" id="GO:0043952">
    <property type="term" value="P:protein transport by the Sec complex"/>
    <property type="evidence" value="ECO:0007669"/>
    <property type="project" value="UniProtKB-UniRule"/>
</dbReference>
<feature type="transmembrane region" description="Helical" evidence="8">
    <location>
        <begin position="99"/>
        <end position="124"/>
    </location>
</feature>
<protein>
    <recommendedName>
        <fullName evidence="8">Protein translocase subunit SecE</fullName>
    </recommendedName>
</protein>
<evidence type="ECO:0000256" key="4">
    <source>
        <dbReference type="ARBA" id="ARBA00022927"/>
    </source>
</evidence>
<keyword evidence="11" id="KW-1185">Reference proteome</keyword>
<keyword evidence="2 8" id="KW-0813">Transport</keyword>
<evidence type="ECO:0000256" key="2">
    <source>
        <dbReference type="ARBA" id="ARBA00022448"/>
    </source>
</evidence>
<gene>
    <name evidence="8" type="primary">secE</name>
    <name evidence="10" type="ORF">KTT_07440</name>
</gene>
<evidence type="ECO:0000256" key="3">
    <source>
        <dbReference type="ARBA" id="ARBA00022692"/>
    </source>
</evidence>
<evidence type="ECO:0000256" key="8">
    <source>
        <dbReference type="HAMAP-Rule" id="MF_00422"/>
    </source>
</evidence>
<dbReference type="InterPro" id="IPR005807">
    <property type="entry name" value="SecE_bac"/>
</dbReference>
<dbReference type="InterPro" id="IPR038379">
    <property type="entry name" value="SecE_sf"/>
</dbReference>
<sequence>MAKNMTEKKKVTGRSQVTELPSGEAQVMKSVKASAKEDSRVSTNQDKKATVRRDGKKTQSSILAPLRNNKFGRFLIDAYYELRHKVTWPTFLQARNMTVAVVAISVVIGGILALLDLGLFRLFLLITGGK</sequence>
<keyword evidence="7 8" id="KW-0472">Membrane</keyword>
<comment type="subcellular location">
    <subcellularLocation>
        <location evidence="8">Cell membrane</location>
        <topology evidence="8">Single-pass membrane protein</topology>
    </subcellularLocation>
    <subcellularLocation>
        <location evidence="1">Membrane</location>
    </subcellularLocation>
</comment>
<keyword evidence="3 8" id="KW-0812">Transmembrane</keyword>
<accession>A0A401ZVE7</accession>
<keyword evidence="5 8" id="KW-1133">Transmembrane helix</keyword>
<proteinExistence type="inferred from homology"/>
<dbReference type="InterPro" id="IPR001901">
    <property type="entry name" value="Translocase_SecE/Sec61-g"/>
</dbReference>
<reference evidence="11" key="1">
    <citation type="submission" date="2018-12" db="EMBL/GenBank/DDBJ databases">
        <title>Tengunoibacter tsumagoiensis gen. nov., sp. nov., Dictyobacter kobayashii sp. nov., D. alpinus sp. nov., and D. joshuensis sp. nov. and description of Dictyobacteraceae fam. nov. within the order Ktedonobacterales isolated from Tengu-no-mugimeshi.</title>
        <authorList>
            <person name="Wang C.M."/>
            <person name="Zheng Y."/>
            <person name="Sakai Y."/>
            <person name="Toyoda A."/>
            <person name="Minakuchi Y."/>
            <person name="Abe K."/>
            <person name="Yokota A."/>
            <person name="Yabe S."/>
        </authorList>
    </citation>
    <scope>NUCLEOTIDE SEQUENCE [LARGE SCALE GENOMIC DNA]</scope>
    <source>
        <strain evidence="11">Uno3</strain>
    </source>
</reference>
<dbReference type="GO" id="GO:0009306">
    <property type="term" value="P:protein secretion"/>
    <property type="evidence" value="ECO:0007669"/>
    <property type="project" value="UniProtKB-UniRule"/>
</dbReference>
<dbReference type="Pfam" id="PF00584">
    <property type="entry name" value="SecE"/>
    <property type="match status" value="1"/>
</dbReference>
<keyword evidence="4 8" id="KW-0653">Protein transport</keyword>
<dbReference type="GO" id="GO:0005886">
    <property type="term" value="C:plasma membrane"/>
    <property type="evidence" value="ECO:0007669"/>
    <property type="project" value="UniProtKB-SubCell"/>
</dbReference>
<dbReference type="RefSeq" id="WP_126578453.1">
    <property type="nucleotide sequence ID" value="NZ_BIFR01000001.1"/>
</dbReference>
<dbReference type="HAMAP" id="MF_00422">
    <property type="entry name" value="SecE"/>
    <property type="match status" value="1"/>
</dbReference>
<evidence type="ECO:0000256" key="9">
    <source>
        <dbReference type="SAM" id="MobiDB-lite"/>
    </source>
</evidence>
<dbReference type="AlphaFoldDB" id="A0A401ZVE7"/>
<name>A0A401ZVE7_9CHLR</name>
<dbReference type="GO" id="GO:0006605">
    <property type="term" value="P:protein targeting"/>
    <property type="evidence" value="ECO:0007669"/>
    <property type="project" value="UniProtKB-UniRule"/>
</dbReference>
<evidence type="ECO:0000256" key="5">
    <source>
        <dbReference type="ARBA" id="ARBA00022989"/>
    </source>
</evidence>
<dbReference type="GO" id="GO:0065002">
    <property type="term" value="P:intracellular protein transmembrane transport"/>
    <property type="evidence" value="ECO:0007669"/>
    <property type="project" value="UniProtKB-UniRule"/>
</dbReference>
<dbReference type="Gene3D" id="1.20.5.1030">
    <property type="entry name" value="Preprotein translocase secy subunit"/>
    <property type="match status" value="1"/>
</dbReference>
<evidence type="ECO:0000256" key="6">
    <source>
        <dbReference type="ARBA" id="ARBA00023010"/>
    </source>
</evidence>
<comment type="similarity">
    <text evidence="8">Belongs to the SecE/SEC61-gamma family.</text>
</comment>
<feature type="compositionally biased region" description="Basic and acidic residues" evidence="9">
    <location>
        <begin position="1"/>
        <end position="10"/>
    </location>
</feature>
<keyword evidence="8" id="KW-1003">Cell membrane</keyword>
<evidence type="ECO:0000256" key="7">
    <source>
        <dbReference type="ARBA" id="ARBA00023136"/>
    </source>
</evidence>
<keyword evidence="6 8" id="KW-0811">Translocation</keyword>
<feature type="region of interest" description="Disordered" evidence="9">
    <location>
        <begin position="1"/>
        <end position="59"/>
    </location>
</feature>
<dbReference type="Proteomes" id="UP000287352">
    <property type="component" value="Unassembled WGS sequence"/>
</dbReference>